<proteinExistence type="predicted"/>
<dbReference type="GeneID" id="24442257"/>
<reference evidence="2" key="1">
    <citation type="journal article" date="2006" name="PLoS Biol.">
        <title>Macronuclear genome sequence of the ciliate Tetrahymena thermophila, a model eukaryote.</title>
        <authorList>
            <person name="Eisen J.A."/>
            <person name="Coyne R.S."/>
            <person name="Wu M."/>
            <person name="Wu D."/>
            <person name="Thiagarajan M."/>
            <person name="Wortman J.R."/>
            <person name="Badger J.H."/>
            <person name="Ren Q."/>
            <person name="Amedeo P."/>
            <person name="Jones K.M."/>
            <person name="Tallon L.J."/>
            <person name="Delcher A.L."/>
            <person name="Salzberg S.L."/>
            <person name="Silva J.C."/>
            <person name="Haas B.J."/>
            <person name="Majoros W.H."/>
            <person name="Farzad M."/>
            <person name="Carlton J.M."/>
            <person name="Smith R.K. Jr."/>
            <person name="Garg J."/>
            <person name="Pearlman R.E."/>
            <person name="Karrer K.M."/>
            <person name="Sun L."/>
            <person name="Manning G."/>
            <person name="Elde N.C."/>
            <person name="Turkewitz A.P."/>
            <person name="Asai D.J."/>
            <person name="Wilkes D.E."/>
            <person name="Wang Y."/>
            <person name="Cai H."/>
            <person name="Collins K."/>
            <person name="Stewart B.A."/>
            <person name="Lee S.R."/>
            <person name="Wilamowska K."/>
            <person name="Weinberg Z."/>
            <person name="Ruzzo W.L."/>
            <person name="Wloga D."/>
            <person name="Gaertig J."/>
            <person name="Frankel J."/>
            <person name="Tsao C.-C."/>
            <person name="Gorovsky M.A."/>
            <person name="Keeling P.J."/>
            <person name="Waller R.F."/>
            <person name="Patron N.J."/>
            <person name="Cherry J.M."/>
            <person name="Stover N.A."/>
            <person name="Krieger C.J."/>
            <person name="del Toro C."/>
            <person name="Ryder H.F."/>
            <person name="Williamson S.C."/>
            <person name="Barbeau R.A."/>
            <person name="Hamilton E.P."/>
            <person name="Orias E."/>
        </authorList>
    </citation>
    <scope>NUCLEOTIDE SEQUENCE [LARGE SCALE GENOMIC DNA]</scope>
    <source>
        <strain evidence="2">SB210</strain>
    </source>
</reference>
<dbReference type="KEGG" id="tet:TTHERM_001383000"/>
<dbReference type="InParanoid" id="W7WXD8"/>
<dbReference type="EMBL" id="GG662336">
    <property type="protein sequence ID" value="EWS71470.1"/>
    <property type="molecule type" value="Genomic_DNA"/>
</dbReference>
<dbReference type="Gene3D" id="3.80.10.10">
    <property type="entry name" value="Ribonuclease Inhibitor"/>
    <property type="match status" value="1"/>
</dbReference>
<dbReference type="Proteomes" id="UP000009168">
    <property type="component" value="Unassembled WGS sequence"/>
</dbReference>
<name>W7WXD8_TETTS</name>
<evidence type="ECO:0000313" key="2">
    <source>
        <dbReference type="Proteomes" id="UP000009168"/>
    </source>
</evidence>
<sequence length="88" mass="9541">MGASGLGSGLAKCINLSNLTLYLSLNDFGGKFASGLGSGLAQCINLSNLKLIFIISDSLDESQELKLISKCLKSKRLVVYKKKFIYDY</sequence>
<dbReference type="AlphaFoldDB" id="W7WXD8"/>
<protein>
    <submittedName>
        <fullName evidence="1">Uncharacterized protein</fullName>
    </submittedName>
</protein>
<dbReference type="SUPFAM" id="SSF52047">
    <property type="entry name" value="RNI-like"/>
    <property type="match status" value="1"/>
</dbReference>
<organism evidence="1 2">
    <name type="scientific">Tetrahymena thermophila (strain SB210)</name>
    <dbReference type="NCBI Taxonomy" id="312017"/>
    <lineage>
        <taxon>Eukaryota</taxon>
        <taxon>Sar</taxon>
        <taxon>Alveolata</taxon>
        <taxon>Ciliophora</taxon>
        <taxon>Intramacronucleata</taxon>
        <taxon>Oligohymenophorea</taxon>
        <taxon>Hymenostomatida</taxon>
        <taxon>Tetrahymenina</taxon>
        <taxon>Tetrahymenidae</taxon>
        <taxon>Tetrahymena</taxon>
    </lineage>
</organism>
<evidence type="ECO:0000313" key="1">
    <source>
        <dbReference type="EMBL" id="EWS71470.1"/>
    </source>
</evidence>
<gene>
    <name evidence="1" type="ORF">TTHERM_001383000</name>
</gene>
<keyword evidence="2" id="KW-1185">Reference proteome</keyword>
<dbReference type="InterPro" id="IPR032675">
    <property type="entry name" value="LRR_dom_sf"/>
</dbReference>
<accession>W7WXD8</accession>
<dbReference type="RefSeq" id="XP_012655995.1">
    <property type="nucleotide sequence ID" value="XM_012800541.1"/>
</dbReference>